<feature type="transmembrane region" description="Helical" evidence="7">
    <location>
        <begin position="99"/>
        <end position="121"/>
    </location>
</feature>
<feature type="transmembrane region" description="Helical" evidence="7">
    <location>
        <begin position="319"/>
        <end position="340"/>
    </location>
</feature>
<feature type="transmembrane region" description="Helical" evidence="7">
    <location>
        <begin position="352"/>
        <end position="376"/>
    </location>
</feature>
<evidence type="ECO:0000313" key="9">
    <source>
        <dbReference type="Proteomes" id="UP000199568"/>
    </source>
</evidence>
<dbReference type="InterPro" id="IPR052031">
    <property type="entry name" value="Membrane_Transporter-Flippase"/>
</dbReference>
<dbReference type="EMBL" id="FOHU01000005">
    <property type="protein sequence ID" value="SET15524.1"/>
    <property type="molecule type" value="Genomic_DNA"/>
</dbReference>
<keyword evidence="3" id="KW-1003">Cell membrane</keyword>
<dbReference type="Pfam" id="PF01554">
    <property type="entry name" value="MatE"/>
    <property type="match status" value="2"/>
</dbReference>
<feature type="transmembrane region" description="Helical" evidence="7">
    <location>
        <begin position="420"/>
        <end position="438"/>
    </location>
</feature>
<keyword evidence="5 7" id="KW-1133">Transmembrane helix</keyword>
<keyword evidence="2" id="KW-0813">Transport</keyword>
<dbReference type="AlphaFoldDB" id="A0A1I0C7J1"/>
<dbReference type="Proteomes" id="UP000199568">
    <property type="component" value="Unassembled WGS sequence"/>
</dbReference>
<dbReference type="STRING" id="426128.SAMN05660297_01522"/>
<feature type="transmembrane region" description="Helical" evidence="7">
    <location>
        <begin position="141"/>
        <end position="158"/>
    </location>
</feature>
<dbReference type="CDD" id="cd13142">
    <property type="entry name" value="MATE_like_12"/>
    <property type="match status" value="1"/>
</dbReference>
<keyword evidence="6 7" id="KW-0472">Membrane</keyword>
<reference evidence="8 9" key="1">
    <citation type="submission" date="2016-10" db="EMBL/GenBank/DDBJ databases">
        <authorList>
            <person name="de Groot N.N."/>
        </authorList>
    </citation>
    <scope>NUCLEOTIDE SEQUENCE [LARGE SCALE GENOMIC DNA]</scope>
    <source>
        <strain evidence="8 9">DSM 18979</strain>
    </source>
</reference>
<dbReference type="PANTHER" id="PTHR43549">
    <property type="entry name" value="MULTIDRUG RESISTANCE PROTEIN YPNP-RELATED"/>
    <property type="match status" value="1"/>
</dbReference>
<dbReference type="GO" id="GO:0042910">
    <property type="term" value="F:xenobiotic transmembrane transporter activity"/>
    <property type="evidence" value="ECO:0007669"/>
    <property type="project" value="InterPro"/>
</dbReference>
<protein>
    <submittedName>
        <fullName evidence="8">Putative efflux protein, MATE family</fullName>
    </submittedName>
</protein>
<feature type="transmembrane region" description="Helical" evidence="7">
    <location>
        <begin position="20"/>
        <end position="38"/>
    </location>
</feature>
<evidence type="ECO:0000256" key="4">
    <source>
        <dbReference type="ARBA" id="ARBA00022692"/>
    </source>
</evidence>
<evidence type="ECO:0000256" key="1">
    <source>
        <dbReference type="ARBA" id="ARBA00004651"/>
    </source>
</evidence>
<feature type="transmembrane region" description="Helical" evidence="7">
    <location>
        <begin position="196"/>
        <end position="217"/>
    </location>
</feature>
<name>A0A1I0C7J1_9FIRM</name>
<evidence type="ECO:0000256" key="2">
    <source>
        <dbReference type="ARBA" id="ARBA00022448"/>
    </source>
</evidence>
<evidence type="ECO:0000256" key="5">
    <source>
        <dbReference type="ARBA" id="ARBA00022989"/>
    </source>
</evidence>
<dbReference type="InterPro" id="IPR048279">
    <property type="entry name" value="MdtK-like"/>
</dbReference>
<dbReference type="NCBIfam" id="TIGR00797">
    <property type="entry name" value="matE"/>
    <property type="match status" value="1"/>
</dbReference>
<accession>A0A1I0C7J1</accession>
<feature type="transmembrane region" description="Helical" evidence="7">
    <location>
        <begin position="286"/>
        <end position="307"/>
    </location>
</feature>
<dbReference type="GO" id="GO:0015297">
    <property type="term" value="F:antiporter activity"/>
    <property type="evidence" value="ECO:0007669"/>
    <property type="project" value="InterPro"/>
</dbReference>
<evidence type="ECO:0000256" key="6">
    <source>
        <dbReference type="ARBA" id="ARBA00023136"/>
    </source>
</evidence>
<feature type="transmembrane region" description="Helical" evidence="7">
    <location>
        <begin position="243"/>
        <end position="266"/>
    </location>
</feature>
<dbReference type="RefSeq" id="WP_244272662.1">
    <property type="nucleotide sequence ID" value="NZ_FOHU01000005.1"/>
</dbReference>
<dbReference type="GO" id="GO:0005886">
    <property type="term" value="C:plasma membrane"/>
    <property type="evidence" value="ECO:0007669"/>
    <property type="project" value="UniProtKB-SubCell"/>
</dbReference>
<organism evidence="8 9">
    <name type="scientific">Natronincola peptidivorans</name>
    <dbReference type="NCBI Taxonomy" id="426128"/>
    <lineage>
        <taxon>Bacteria</taxon>
        <taxon>Bacillati</taxon>
        <taxon>Bacillota</taxon>
        <taxon>Clostridia</taxon>
        <taxon>Peptostreptococcales</taxon>
        <taxon>Natronincolaceae</taxon>
        <taxon>Natronincola</taxon>
    </lineage>
</organism>
<gene>
    <name evidence="8" type="ORF">SAMN05660297_01522</name>
</gene>
<evidence type="ECO:0000313" key="8">
    <source>
        <dbReference type="EMBL" id="SET15524.1"/>
    </source>
</evidence>
<dbReference type="PIRSF" id="PIRSF006603">
    <property type="entry name" value="DinF"/>
    <property type="match status" value="1"/>
</dbReference>
<feature type="transmembrane region" description="Helical" evidence="7">
    <location>
        <begin position="58"/>
        <end position="78"/>
    </location>
</feature>
<comment type="subcellular location">
    <subcellularLocation>
        <location evidence="1">Cell membrane</location>
        <topology evidence="1">Multi-pass membrane protein</topology>
    </subcellularLocation>
</comment>
<keyword evidence="9" id="KW-1185">Reference proteome</keyword>
<proteinExistence type="predicted"/>
<evidence type="ECO:0000256" key="3">
    <source>
        <dbReference type="ARBA" id="ARBA00022475"/>
    </source>
</evidence>
<feature type="transmembrane region" description="Helical" evidence="7">
    <location>
        <begin position="388"/>
        <end position="408"/>
    </location>
</feature>
<keyword evidence="4 7" id="KW-0812">Transmembrane</keyword>
<dbReference type="InterPro" id="IPR002528">
    <property type="entry name" value="MATE_fam"/>
</dbReference>
<feature type="transmembrane region" description="Helical" evidence="7">
    <location>
        <begin position="170"/>
        <end position="190"/>
    </location>
</feature>
<sequence length="455" mass="50315">MKSFNKRELILKGNMKKTILLLSAPIMFNNFVQTIYNVVDTYWVSKLGASEVAAMTLIFPVVFLIISLGIGMNVAGTAMVSQYVGGNQWEEASKISGQLLSLSFIISILFSILGFVSVPYVVSFMGATGDVFTHSYDYLRVIYWDMPLVFIFFVYTAIKQGQGDTFTPMIINVGGVLLNIVLDPIFIFTLNLGIRGAAYATILSRGVFILYAIYTLFNKKSNIYLNKNRLVIKKDALLKIIKIGLPASVGQSVSAFGFIILNIFVISYGETTLAAFGIGNKVTSLVTMPALGIGSAIATIIGQNIGANQMDRVKEALKTSISMTCALLMVGGFIMFLSSYNIMRFFIHDPEVILQGAAYCRLISISLPFLGIFQVLVGTFQGSGRTIYAMFMDIGRLWLLRIPMIVLFKHYTDWGSNSVWYAMILSNIFICGLGYIMYSKGSWQGKAIHQEETCI</sequence>
<dbReference type="PANTHER" id="PTHR43549:SF2">
    <property type="entry name" value="MULTIDRUG RESISTANCE PROTEIN NORM-RELATED"/>
    <property type="match status" value="1"/>
</dbReference>
<evidence type="ECO:0000256" key="7">
    <source>
        <dbReference type="SAM" id="Phobius"/>
    </source>
</evidence>